<keyword evidence="1" id="KW-0472">Membrane</keyword>
<sequence length="383" mass="41778">MTKCKFCGESNPDTSRFCARCGQPLVESDNSALTAALEAAQSEFDRDSMVTLDKSRITYVCSVCGSVNRIDQEKCSRCGKPRPRNEYVNALKRIKQSEQMREESETLVAPIPVTMPEPPQEQRQEVPAETVVNPQPAQVAANGQAVAIAQPFVVVPYVNPMQPLWQYQPDQLYRFEPYTEEELAAIRSRREMDELNARIAANAPADDMLPPAQDVFAVPEKKASSRSRGVTAVALITLLLTAALAVIMCLLPALETSKFTLVHYIAGIVPVLGFTGADYVYSTGTDAIAPVCAIVFGVLVIALLIRSLVRIFRGRAKRIGWILPTLVFVAYLATAIGVIAYEKGEISSDAISTFVAEADVGLWSSLALSALVFIVGWFSPKAE</sequence>
<feature type="transmembrane region" description="Helical" evidence="1">
    <location>
        <begin position="232"/>
        <end position="254"/>
    </location>
</feature>
<comment type="caution">
    <text evidence="3">The sequence shown here is derived from an EMBL/GenBank/DDBJ whole genome shotgun (WGS) entry which is preliminary data.</text>
</comment>
<evidence type="ECO:0000313" key="4">
    <source>
        <dbReference type="Proteomes" id="UP000727857"/>
    </source>
</evidence>
<dbReference type="AlphaFoldDB" id="A0A940DGF6"/>
<feature type="transmembrane region" description="Helical" evidence="1">
    <location>
        <begin position="261"/>
        <end position="281"/>
    </location>
</feature>
<feature type="transmembrane region" description="Helical" evidence="1">
    <location>
        <begin position="361"/>
        <end position="379"/>
    </location>
</feature>
<protein>
    <submittedName>
        <fullName evidence="3">Zinc ribbon domain-containing protein</fullName>
    </submittedName>
</protein>
<dbReference type="Proteomes" id="UP000727857">
    <property type="component" value="Unassembled WGS sequence"/>
</dbReference>
<proteinExistence type="predicted"/>
<dbReference type="InterPro" id="IPR025874">
    <property type="entry name" value="DZR"/>
</dbReference>
<keyword evidence="1" id="KW-1133">Transmembrane helix</keyword>
<organism evidence="3 4">
    <name type="scientific">Candidatus Stercoripulliclostridium pullicola</name>
    <dbReference type="NCBI Taxonomy" id="2840953"/>
    <lineage>
        <taxon>Bacteria</taxon>
        <taxon>Bacillati</taxon>
        <taxon>Bacillota</taxon>
        <taxon>Clostridia</taxon>
        <taxon>Eubacteriales</taxon>
        <taxon>Candidatus Stercoripulliclostridium</taxon>
    </lineage>
</organism>
<keyword evidence="1" id="KW-0812">Transmembrane</keyword>
<dbReference type="EMBL" id="JADINF010000031">
    <property type="protein sequence ID" value="MBO8423647.1"/>
    <property type="molecule type" value="Genomic_DNA"/>
</dbReference>
<evidence type="ECO:0000313" key="3">
    <source>
        <dbReference type="EMBL" id="MBO8423647.1"/>
    </source>
</evidence>
<accession>A0A940DGF6</accession>
<feature type="transmembrane region" description="Helical" evidence="1">
    <location>
        <begin position="287"/>
        <end position="309"/>
    </location>
</feature>
<reference evidence="3" key="2">
    <citation type="journal article" date="2021" name="PeerJ">
        <title>Extensive microbial diversity within the chicken gut microbiome revealed by metagenomics and culture.</title>
        <authorList>
            <person name="Gilroy R."/>
            <person name="Ravi A."/>
            <person name="Getino M."/>
            <person name="Pursley I."/>
            <person name="Horton D.L."/>
            <person name="Alikhan N.F."/>
            <person name="Baker D."/>
            <person name="Gharbi K."/>
            <person name="Hall N."/>
            <person name="Watson M."/>
            <person name="Adriaenssens E.M."/>
            <person name="Foster-Nyarko E."/>
            <person name="Jarju S."/>
            <person name="Secka A."/>
            <person name="Antonio M."/>
            <person name="Oren A."/>
            <person name="Chaudhuri R.R."/>
            <person name="La Ragione R."/>
            <person name="Hildebrand F."/>
            <person name="Pallen M.J."/>
        </authorList>
    </citation>
    <scope>NUCLEOTIDE SEQUENCE</scope>
    <source>
        <strain evidence="3">517</strain>
    </source>
</reference>
<gene>
    <name evidence="3" type="ORF">IAB16_01295</name>
</gene>
<feature type="domain" description="DZANK-type" evidence="2">
    <location>
        <begin position="4"/>
        <end position="79"/>
    </location>
</feature>
<feature type="transmembrane region" description="Helical" evidence="1">
    <location>
        <begin position="321"/>
        <end position="341"/>
    </location>
</feature>
<reference evidence="3" key="1">
    <citation type="submission" date="2020-10" db="EMBL/GenBank/DDBJ databases">
        <authorList>
            <person name="Gilroy R."/>
        </authorList>
    </citation>
    <scope>NUCLEOTIDE SEQUENCE</scope>
    <source>
        <strain evidence="3">517</strain>
    </source>
</reference>
<name>A0A940DGF6_9FIRM</name>
<dbReference type="Pfam" id="PF12773">
    <property type="entry name" value="DZR"/>
    <property type="match status" value="1"/>
</dbReference>
<evidence type="ECO:0000256" key="1">
    <source>
        <dbReference type="SAM" id="Phobius"/>
    </source>
</evidence>
<evidence type="ECO:0000259" key="2">
    <source>
        <dbReference type="Pfam" id="PF12773"/>
    </source>
</evidence>